<dbReference type="PANTHER" id="PTHR43086">
    <property type="entry name" value="VERY-LONG-CHAIN 3-OXOOACYL-COA REDUCTASE"/>
    <property type="match status" value="1"/>
</dbReference>
<dbReference type="EMBL" id="PRKW01000001">
    <property type="protein sequence ID" value="PPB50713.1"/>
    <property type="molecule type" value="Genomic_DNA"/>
</dbReference>
<evidence type="ECO:0000313" key="12">
    <source>
        <dbReference type="EMBL" id="PPB50713.1"/>
    </source>
</evidence>
<evidence type="ECO:0000256" key="11">
    <source>
        <dbReference type="RuleBase" id="RU000363"/>
    </source>
</evidence>
<dbReference type="Gene3D" id="3.40.50.720">
    <property type="entry name" value="NAD(P)-binding Rossmann-like Domain"/>
    <property type="match status" value="1"/>
</dbReference>
<dbReference type="PROSITE" id="PS00061">
    <property type="entry name" value="ADH_SHORT"/>
    <property type="match status" value="1"/>
</dbReference>
<keyword evidence="2" id="KW-0560">Oxidoreductase</keyword>
<dbReference type="Proteomes" id="UP000239297">
    <property type="component" value="Unassembled WGS sequence"/>
</dbReference>
<evidence type="ECO:0000256" key="8">
    <source>
        <dbReference type="ARBA" id="ARBA00044349"/>
    </source>
</evidence>
<evidence type="ECO:0000256" key="5">
    <source>
        <dbReference type="ARBA" id="ARBA00044059"/>
    </source>
</evidence>
<dbReference type="EC" id="1.1.1.381" evidence="5"/>
<dbReference type="AlphaFoldDB" id="A0A2S5J1Q0"/>
<protein>
    <recommendedName>
        <fullName evidence="6">NADP-dependent 3-hydroxy acid dehydrogenase YdfG</fullName>
        <ecNumber evidence="4">1.1.1.298</ecNumber>
        <ecNumber evidence="5">1.1.1.381</ecNumber>
    </recommendedName>
    <alternativeName>
        <fullName evidence="8">L-allo-threonine dehydrogenase</fullName>
    </alternativeName>
    <alternativeName>
        <fullName evidence="7">Malonic semialdehyde reductase</fullName>
    </alternativeName>
</protein>
<dbReference type="InterPro" id="IPR002347">
    <property type="entry name" value="SDR_fam"/>
</dbReference>
<proteinExistence type="inferred from homology"/>
<dbReference type="InterPro" id="IPR036291">
    <property type="entry name" value="NAD(P)-bd_dom_sf"/>
</dbReference>
<comment type="caution">
    <text evidence="12">The sequence shown here is derived from an EMBL/GenBank/DDBJ whole genome shotgun (WGS) entry which is preliminary data.</text>
</comment>
<evidence type="ECO:0000256" key="10">
    <source>
        <dbReference type="ARBA" id="ARBA00047274"/>
    </source>
</evidence>
<dbReference type="Pfam" id="PF00106">
    <property type="entry name" value="adh_short"/>
    <property type="match status" value="1"/>
</dbReference>
<dbReference type="EC" id="1.1.1.298" evidence="4"/>
<dbReference type="PRINTS" id="PR00080">
    <property type="entry name" value="SDRFAMILY"/>
</dbReference>
<comment type="function">
    <text evidence="9">NADP-dependent dehydrogenase with broad substrate specificity acting on 3-hydroxy acids. Catalyzes the NADP-dependent oxidation of L-allo-threonine to L-2-amino-3-keto-butyrate, which is spontaneously decarboxylated into aminoacetone. Also acts on D-threonine, L-serine, D-serine, D-3-hydroxyisobutyrate, L-3-hydroxyisobutyrate, D-glycerate and L-glycerate. Able to catalyze the reduction of the malonic semialdehyde to 3-hydroxypropionic acid. YdfG is apparently supplementing RutE, the presumed malonic semialdehyde reductase involved in pyrimidine degradation since both are able to detoxify malonic semialdehyde.</text>
</comment>
<organism evidence="12 13">
    <name type="scientific">Arthrobacter pityocampae</name>
    <dbReference type="NCBI Taxonomy" id="547334"/>
    <lineage>
        <taxon>Bacteria</taxon>
        <taxon>Bacillati</taxon>
        <taxon>Actinomycetota</taxon>
        <taxon>Actinomycetes</taxon>
        <taxon>Micrococcales</taxon>
        <taxon>Micrococcaceae</taxon>
        <taxon>Arthrobacter</taxon>
    </lineage>
</organism>
<evidence type="ECO:0000256" key="6">
    <source>
        <dbReference type="ARBA" id="ARBA00044065"/>
    </source>
</evidence>
<gene>
    <name evidence="12" type="ORF">C4K88_02210</name>
</gene>
<dbReference type="InterPro" id="IPR020904">
    <property type="entry name" value="Sc_DH/Rdtase_CS"/>
</dbReference>
<evidence type="ECO:0000256" key="1">
    <source>
        <dbReference type="ARBA" id="ARBA00006484"/>
    </source>
</evidence>
<dbReference type="RefSeq" id="WP_104119982.1">
    <property type="nucleotide sequence ID" value="NZ_PRKW01000001.1"/>
</dbReference>
<dbReference type="PIRSF" id="PIRSF000126">
    <property type="entry name" value="11-beta-HSD1"/>
    <property type="match status" value="1"/>
</dbReference>
<dbReference type="PANTHER" id="PTHR43086:SF3">
    <property type="entry name" value="NADP-DEPENDENT 3-HYDROXY ACID DEHYDROGENASE YDFG"/>
    <property type="match status" value="1"/>
</dbReference>
<dbReference type="OrthoDB" id="9797538at2"/>
<sequence length="262" mass="27533">MSVHFAGTTALVTGASSGLGAEFARVLAARGADLVLVARRLDRLEALARELETRHGITARILGADLGEPAAWARVRAFTDAEGVRVSTLVNNAGFATYGVLAETDPGRADEEVRLNVGALTALTRLYLPDLMSEGRGALVNVASTAAFQPVPSMAVYGATKAYVRSFTAAVAWETRATGLRVTALCPGATRTEFFDVVGSEDAKVGRYQSAGQVVRRAMRALDARRTPPVVVSGVANRVGAVLGRLAPERLGLPLTEALMGR</sequence>
<comment type="catalytic activity">
    <reaction evidence="3">
        <text>L-allo-threonine + NADP(+) = aminoacetone + CO2 + NADPH</text>
        <dbReference type="Rhea" id="RHEA:43524"/>
        <dbReference type="ChEBI" id="CHEBI:16526"/>
        <dbReference type="ChEBI" id="CHEBI:57783"/>
        <dbReference type="ChEBI" id="CHEBI:58320"/>
        <dbReference type="ChEBI" id="CHEBI:58349"/>
        <dbReference type="ChEBI" id="CHEBI:58585"/>
        <dbReference type="EC" id="1.1.1.381"/>
    </reaction>
</comment>
<evidence type="ECO:0000256" key="7">
    <source>
        <dbReference type="ARBA" id="ARBA00044271"/>
    </source>
</evidence>
<evidence type="ECO:0000256" key="3">
    <source>
        <dbReference type="ARBA" id="ARBA00043812"/>
    </source>
</evidence>
<name>A0A2S5J1Q0_9MICC</name>
<evidence type="ECO:0000256" key="9">
    <source>
        <dbReference type="ARBA" id="ARBA00045650"/>
    </source>
</evidence>
<accession>A0A2S5J1Q0</accession>
<comment type="similarity">
    <text evidence="1 11">Belongs to the short-chain dehydrogenases/reductases (SDR) family.</text>
</comment>
<dbReference type="SUPFAM" id="SSF51735">
    <property type="entry name" value="NAD(P)-binding Rossmann-fold domains"/>
    <property type="match status" value="1"/>
</dbReference>
<dbReference type="PRINTS" id="PR00081">
    <property type="entry name" value="GDHRDH"/>
</dbReference>
<comment type="catalytic activity">
    <reaction evidence="10">
        <text>3-hydroxypropanoate + NADP(+) = 3-oxopropanoate + NADPH + H(+)</text>
        <dbReference type="Rhea" id="RHEA:26438"/>
        <dbReference type="ChEBI" id="CHEBI:15378"/>
        <dbReference type="ChEBI" id="CHEBI:16510"/>
        <dbReference type="ChEBI" id="CHEBI:33190"/>
        <dbReference type="ChEBI" id="CHEBI:57783"/>
        <dbReference type="ChEBI" id="CHEBI:58349"/>
        <dbReference type="EC" id="1.1.1.298"/>
    </reaction>
</comment>
<reference evidence="12 13" key="1">
    <citation type="journal article" date="2014" name="Int. J. Syst. Evol. Microbiol.">
        <title>Arthrobacter pityocampae sp. nov., isolated from Thaumetopoea pityocampa (Lep., Thaumetopoeidae).</title>
        <authorList>
            <person name="Ince I.A."/>
            <person name="Demirbag Z."/>
            <person name="Kati H."/>
        </authorList>
    </citation>
    <scope>NUCLEOTIDE SEQUENCE [LARGE SCALE GENOMIC DNA]</scope>
    <source>
        <strain evidence="12 13">Tp2</strain>
    </source>
</reference>
<dbReference type="GO" id="GO:0035527">
    <property type="term" value="F:3-hydroxypropionate dehydrogenase (NADP+) activity"/>
    <property type="evidence" value="ECO:0007669"/>
    <property type="project" value="UniProtKB-EC"/>
</dbReference>
<evidence type="ECO:0000256" key="2">
    <source>
        <dbReference type="ARBA" id="ARBA00023002"/>
    </source>
</evidence>
<keyword evidence="13" id="KW-1185">Reference proteome</keyword>
<evidence type="ECO:0000313" key="13">
    <source>
        <dbReference type="Proteomes" id="UP000239297"/>
    </source>
</evidence>
<evidence type="ECO:0000256" key="4">
    <source>
        <dbReference type="ARBA" id="ARBA00044050"/>
    </source>
</evidence>